<proteinExistence type="predicted"/>
<feature type="region of interest" description="Disordered" evidence="1">
    <location>
        <begin position="1"/>
        <end position="20"/>
    </location>
</feature>
<evidence type="ECO:0000256" key="1">
    <source>
        <dbReference type="SAM" id="MobiDB-lite"/>
    </source>
</evidence>
<gene>
    <name evidence="2" type="ORF">Tci_867098</name>
</gene>
<reference evidence="2" key="1">
    <citation type="journal article" date="2019" name="Sci. Rep.">
        <title>Draft genome of Tanacetum cinerariifolium, the natural source of mosquito coil.</title>
        <authorList>
            <person name="Yamashiro T."/>
            <person name="Shiraishi A."/>
            <person name="Satake H."/>
            <person name="Nakayama K."/>
        </authorList>
    </citation>
    <scope>NUCLEOTIDE SEQUENCE</scope>
</reference>
<sequence>MEEEKSRALQSINETPAQKAVKRRKLNEEVEDLKRHLEIVPDEDDDVYPEATPLA</sequence>
<name>A0A699SDB1_TANCI</name>
<evidence type="ECO:0000313" key="2">
    <source>
        <dbReference type="EMBL" id="GFC95128.1"/>
    </source>
</evidence>
<comment type="caution">
    <text evidence="2">The sequence shown here is derived from an EMBL/GenBank/DDBJ whole genome shotgun (WGS) entry which is preliminary data.</text>
</comment>
<dbReference type="EMBL" id="BKCJ011152688">
    <property type="protein sequence ID" value="GFC95128.1"/>
    <property type="molecule type" value="Genomic_DNA"/>
</dbReference>
<accession>A0A699SDB1</accession>
<organism evidence="2">
    <name type="scientific">Tanacetum cinerariifolium</name>
    <name type="common">Dalmatian daisy</name>
    <name type="synonym">Chrysanthemum cinerariifolium</name>
    <dbReference type="NCBI Taxonomy" id="118510"/>
    <lineage>
        <taxon>Eukaryota</taxon>
        <taxon>Viridiplantae</taxon>
        <taxon>Streptophyta</taxon>
        <taxon>Embryophyta</taxon>
        <taxon>Tracheophyta</taxon>
        <taxon>Spermatophyta</taxon>
        <taxon>Magnoliopsida</taxon>
        <taxon>eudicotyledons</taxon>
        <taxon>Gunneridae</taxon>
        <taxon>Pentapetalae</taxon>
        <taxon>asterids</taxon>
        <taxon>campanulids</taxon>
        <taxon>Asterales</taxon>
        <taxon>Asteraceae</taxon>
        <taxon>Asteroideae</taxon>
        <taxon>Anthemideae</taxon>
        <taxon>Anthemidinae</taxon>
        <taxon>Tanacetum</taxon>
    </lineage>
</organism>
<feature type="non-terminal residue" evidence="2">
    <location>
        <position position="55"/>
    </location>
</feature>
<dbReference type="AlphaFoldDB" id="A0A699SDB1"/>
<protein>
    <submittedName>
        <fullName evidence="2">Uncharacterized protein</fullName>
    </submittedName>
</protein>